<dbReference type="InterPro" id="IPR014143">
    <property type="entry name" value="NHEJ_ligase_prk"/>
</dbReference>
<feature type="compositionally biased region" description="Low complexity" evidence="21">
    <location>
        <begin position="261"/>
        <end position="275"/>
    </location>
</feature>
<evidence type="ECO:0000256" key="20">
    <source>
        <dbReference type="ARBA" id="ARBA00034003"/>
    </source>
</evidence>
<feature type="domain" description="ATP-dependent DNA ligase family profile" evidence="22">
    <location>
        <begin position="390"/>
        <end position="518"/>
    </location>
</feature>
<evidence type="ECO:0000256" key="19">
    <source>
        <dbReference type="ARBA" id="ARBA00029943"/>
    </source>
</evidence>
<evidence type="ECO:0000256" key="9">
    <source>
        <dbReference type="ARBA" id="ARBA00022763"/>
    </source>
</evidence>
<keyword evidence="10" id="KW-0378">Hydrolase</keyword>
<evidence type="ECO:0000256" key="2">
    <source>
        <dbReference type="ARBA" id="ARBA00012727"/>
    </source>
</evidence>
<reference evidence="24" key="1">
    <citation type="journal article" date="2019" name="Int. J. Syst. Evol. Microbiol.">
        <title>The Global Catalogue of Microorganisms (GCM) 10K type strain sequencing project: providing services to taxonomists for standard genome sequencing and annotation.</title>
        <authorList>
            <consortium name="The Broad Institute Genomics Platform"/>
            <consortium name="The Broad Institute Genome Sequencing Center for Infectious Disease"/>
            <person name="Wu L."/>
            <person name="Ma J."/>
        </authorList>
    </citation>
    <scope>NUCLEOTIDE SEQUENCE [LARGE SCALE GENOMIC DNA]</scope>
    <source>
        <strain evidence="24">LMG 29247</strain>
    </source>
</reference>
<feature type="compositionally biased region" description="Low complexity" evidence="21">
    <location>
        <begin position="17"/>
        <end position="27"/>
    </location>
</feature>
<feature type="region of interest" description="Disordered" evidence="21">
    <location>
        <begin position="1"/>
        <end position="64"/>
    </location>
</feature>
<keyword evidence="5" id="KW-0548">Nucleotidyltransferase</keyword>
<evidence type="ECO:0000256" key="11">
    <source>
        <dbReference type="ARBA" id="ARBA00022839"/>
    </source>
</evidence>
<feature type="compositionally biased region" description="Polar residues" evidence="21">
    <location>
        <begin position="46"/>
        <end position="59"/>
    </location>
</feature>
<dbReference type="InterPro" id="IPR012310">
    <property type="entry name" value="DNA_ligase_ATP-dep_cent"/>
</dbReference>
<dbReference type="EC" id="6.5.1.1" evidence="2"/>
<organism evidence="23 24">
    <name type="scientific">Ottowia flava</name>
    <dbReference type="NCBI Taxonomy" id="2675430"/>
    <lineage>
        <taxon>Bacteria</taxon>
        <taxon>Pseudomonadati</taxon>
        <taxon>Pseudomonadota</taxon>
        <taxon>Betaproteobacteria</taxon>
        <taxon>Burkholderiales</taxon>
        <taxon>Comamonadaceae</taxon>
        <taxon>Ottowia</taxon>
    </lineage>
</organism>
<sequence>MASRKPPPPRPSRARRASAPEAAKPSPAQRPSRAPVLADFKENPDSALQPSAQTATKSEANGAPDALRAYRAKRNFARTPEPDGSASVAPGAGDLRYVIQKHWASHLHYDLRLEWGGTMHSWAVPKGPSLDPADKRLAVQVEDHPIAYNDFEGQIPPGQYGSGRVIVWDRGTWTPAGDPAQAFAKGHLKIDLHGVKLRGRWALVRLKDAQARQPPWLLVKDRDAEARRASEYDVTAALPDSVGPSGNAVPSATQAVNAPRSAGAGAAKASAKAAAPKSTGRQRSAPQPPAAALPDTLSPQLAQLADAPPPDPADWQWEMKFDGYRLLARVDAAGAVRLLTRNGLDWTARMPALAQAVAGLNLPGSWLDGEVVMPNDDGVPDFAALQRAFDERRAGDLVLYLFDAPWLCGVDQTALPLTDRRAALEAALPKLPGAGTVRLSAVLPGDPASLLASACRMGLEGLIGKRLGAPYRAGRSADWIKLKCQQSDEFVIAGFTGGQGARSELGALVLAAHDAQGRLRWAGNVGSGFSGATLADLQRRLTAPQQADNPLAPGDKVPGRVQWVAPQLVAQVRHAGLTPQGHVRQAVFLGLREDKAARDVEFPGVSKSNRPTALQPPAQAATKQGAKMPAPPTIDGQRLTHPERVIDPASGTTKLALARYYATVAPLIQPHLTDRPVALLRAPDGLGGELFFQKHLQGRPIASVTQLPAKLDPGHAPLLAIDSAAALLAVVQFNTVELHTWNAAADKIERPDRFVLDLDPGEGVAWAQVQEGAQLARTLLTELGLVPFLKTSGGKGLHVVVPIKRLQGWDAVKDFSRALAEHLARLMPDRFTAVSGPKNRVGRIYPDYLRNGRGATTVAAWSARARPGMGVSVPIGWDELARVGGGAHWTLGNIEQRLRTGNAPWDGWGESARAIGAAVKTLAKASR</sequence>
<keyword evidence="12" id="KW-0067">ATP-binding</keyword>
<evidence type="ECO:0000256" key="5">
    <source>
        <dbReference type="ARBA" id="ARBA00022695"/>
    </source>
</evidence>
<keyword evidence="15" id="KW-0233">DNA recombination</keyword>
<dbReference type="Pfam" id="PF01068">
    <property type="entry name" value="DNA_ligase_A_M"/>
    <property type="match status" value="1"/>
</dbReference>
<dbReference type="Pfam" id="PF04679">
    <property type="entry name" value="DNA_ligase_A_C"/>
    <property type="match status" value="1"/>
</dbReference>
<dbReference type="InterPro" id="IPR012309">
    <property type="entry name" value="DNA_ligase_ATP-dep_C"/>
</dbReference>
<name>A0ABW4KX14_9BURK</name>
<dbReference type="CDD" id="cd07906">
    <property type="entry name" value="Adenylation_DNA_ligase_LigD_LigC"/>
    <property type="match status" value="1"/>
</dbReference>
<dbReference type="NCBIfam" id="TIGR02778">
    <property type="entry name" value="ligD_pol"/>
    <property type="match status" value="1"/>
</dbReference>
<evidence type="ECO:0000313" key="23">
    <source>
        <dbReference type="EMBL" id="MFD1711729.1"/>
    </source>
</evidence>
<evidence type="ECO:0000256" key="14">
    <source>
        <dbReference type="ARBA" id="ARBA00023125"/>
    </source>
</evidence>
<dbReference type="NCBIfam" id="TIGR02779">
    <property type="entry name" value="NHEJ_ligase_lig"/>
    <property type="match status" value="1"/>
</dbReference>
<dbReference type="Gene3D" id="3.90.920.10">
    <property type="entry name" value="DNA primase, PRIM domain"/>
    <property type="match status" value="1"/>
</dbReference>
<comment type="catalytic activity">
    <reaction evidence="20">
        <text>ATP + (deoxyribonucleotide)n-3'-hydroxyl + 5'-phospho-(deoxyribonucleotide)m = (deoxyribonucleotide)n+m + AMP + diphosphate.</text>
        <dbReference type="EC" id="6.5.1.1"/>
    </reaction>
</comment>
<evidence type="ECO:0000256" key="8">
    <source>
        <dbReference type="ARBA" id="ARBA00022741"/>
    </source>
</evidence>
<dbReference type="GO" id="GO:0003910">
    <property type="term" value="F:DNA ligase (ATP) activity"/>
    <property type="evidence" value="ECO:0007669"/>
    <property type="project" value="UniProtKB-EC"/>
</dbReference>
<keyword evidence="9" id="KW-0227">DNA damage</keyword>
<keyword evidence="16" id="KW-0234">DNA repair</keyword>
<evidence type="ECO:0000256" key="10">
    <source>
        <dbReference type="ARBA" id="ARBA00022801"/>
    </source>
</evidence>
<dbReference type="PROSITE" id="PS50160">
    <property type="entry name" value="DNA_LIGASE_A3"/>
    <property type="match status" value="1"/>
</dbReference>
<dbReference type="Pfam" id="PF21686">
    <property type="entry name" value="LigD_Prim-Pol"/>
    <property type="match status" value="1"/>
</dbReference>
<dbReference type="Gene3D" id="3.30.1490.70">
    <property type="match status" value="1"/>
</dbReference>
<evidence type="ECO:0000256" key="4">
    <source>
        <dbReference type="ARBA" id="ARBA00022679"/>
    </source>
</evidence>
<dbReference type="InterPro" id="IPR014144">
    <property type="entry name" value="LigD_PE_domain"/>
</dbReference>
<keyword evidence="11" id="KW-0269">Exonuclease</keyword>
<evidence type="ECO:0000256" key="13">
    <source>
        <dbReference type="ARBA" id="ARBA00022932"/>
    </source>
</evidence>
<feature type="compositionally biased region" description="Low complexity" evidence="21">
    <location>
        <begin position="611"/>
        <end position="622"/>
    </location>
</feature>
<dbReference type="InterPro" id="IPR014146">
    <property type="entry name" value="LigD_ligase_dom"/>
</dbReference>
<keyword evidence="6" id="KW-0540">Nuclease</keyword>
<dbReference type="Pfam" id="PF13298">
    <property type="entry name" value="LigD_N"/>
    <property type="match status" value="1"/>
</dbReference>
<evidence type="ECO:0000256" key="1">
    <source>
        <dbReference type="ARBA" id="ARBA00001936"/>
    </source>
</evidence>
<dbReference type="InterPro" id="IPR014145">
    <property type="entry name" value="LigD_pol_dom"/>
</dbReference>
<dbReference type="PANTHER" id="PTHR42705">
    <property type="entry name" value="BIFUNCTIONAL NON-HOMOLOGOUS END JOINING PROTEIN LIGD"/>
    <property type="match status" value="1"/>
</dbReference>
<keyword evidence="4" id="KW-0808">Transferase</keyword>
<dbReference type="CDD" id="cd04862">
    <property type="entry name" value="PaeLigD_Pol_like"/>
    <property type="match status" value="1"/>
</dbReference>
<dbReference type="Gene3D" id="2.40.50.140">
    <property type="entry name" value="Nucleic acid-binding proteins"/>
    <property type="match status" value="1"/>
</dbReference>
<accession>A0ABW4KX14</accession>
<keyword evidence="18" id="KW-0511">Multifunctional enzyme</keyword>
<evidence type="ECO:0000256" key="17">
    <source>
        <dbReference type="ARBA" id="ARBA00023211"/>
    </source>
</evidence>
<keyword evidence="17" id="KW-0464">Manganese</keyword>
<dbReference type="SUPFAM" id="SSF56091">
    <property type="entry name" value="DNA ligase/mRNA capping enzyme, catalytic domain"/>
    <property type="match status" value="1"/>
</dbReference>
<dbReference type="RefSeq" id="WP_147914320.1">
    <property type="nucleotide sequence ID" value="NZ_JBHUEJ010000033.1"/>
</dbReference>
<protein>
    <recommendedName>
        <fullName evidence="2">DNA ligase (ATP)</fullName>
        <ecNumber evidence="2">6.5.1.1</ecNumber>
    </recommendedName>
    <alternativeName>
        <fullName evidence="19">NHEJ DNA polymerase</fullName>
    </alternativeName>
</protein>
<dbReference type="InterPro" id="IPR012340">
    <property type="entry name" value="NA-bd_OB-fold"/>
</dbReference>
<proteinExistence type="predicted"/>
<keyword evidence="13" id="KW-0239">DNA-directed DNA polymerase</keyword>
<evidence type="ECO:0000256" key="15">
    <source>
        <dbReference type="ARBA" id="ARBA00023172"/>
    </source>
</evidence>
<keyword evidence="14" id="KW-0238">DNA-binding</keyword>
<dbReference type="NCBIfam" id="TIGR02776">
    <property type="entry name" value="NHEJ_ligase_prk"/>
    <property type="match status" value="1"/>
</dbReference>
<dbReference type="NCBIfam" id="NF004628">
    <property type="entry name" value="PRK05972.1"/>
    <property type="match status" value="1"/>
</dbReference>
<dbReference type="Gene3D" id="3.30.470.30">
    <property type="entry name" value="DNA ligase/mRNA capping enzyme"/>
    <property type="match status" value="1"/>
</dbReference>
<evidence type="ECO:0000256" key="16">
    <source>
        <dbReference type="ARBA" id="ARBA00023204"/>
    </source>
</evidence>
<dbReference type="PANTHER" id="PTHR42705:SF2">
    <property type="entry name" value="BIFUNCTIONAL NON-HOMOLOGOUS END JOINING PROTEIN LIGD"/>
    <property type="match status" value="1"/>
</dbReference>
<evidence type="ECO:0000256" key="7">
    <source>
        <dbReference type="ARBA" id="ARBA00022723"/>
    </source>
</evidence>
<keyword evidence="8" id="KW-0547">Nucleotide-binding</keyword>
<dbReference type="SUPFAM" id="SSF50249">
    <property type="entry name" value="Nucleic acid-binding proteins"/>
    <property type="match status" value="1"/>
</dbReference>
<dbReference type="InterPro" id="IPR033651">
    <property type="entry name" value="PaeLigD_Pol-like"/>
</dbReference>
<evidence type="ECO:0000256" key="12">
    <source>
        <dbReference type="ARBA" id="ARBA00022840"/>
    </source>
</evidence>
<evidence type="ECO:0000256" key="3">
    <source>
        <dbReference type="ARBA" id="ARBA00022598"/>
    </source>
</evidence>
<feature type="compositionally biased region" description="Pro residues" evidence="21">
    <location>
        <begin position="1"/>
        <end position="11"/>
    </location>
</feature>
<comment type="caution">
    <text evidence="23">The sequence shown here is derived from an EMBL/GenBank/DDBJ whole genome shotgun (WGS) entry which is preliminary data.</text>
</comment>
<evidence type="ECO:0000313" key="24">
    <source>
        <dbReference type="Proteomes" id="UP001597304"/>
    </source>
</evidence>
<feature type="region of interest" description="Disordered" evidence="21">
    <location>
        <begin position="237"/>
        <end position="294"/>
    </location>
</feature>
<evidence type="ECO:0000256" key="6">
    <source>
        <dbReference type="ARBA" id="ARBA00022722"/>
    </source>
</evidence>
<evidence type="ECO:0000256" key="21">
    <source>
        <dbReference type="SAM" id="MobiDB-lite"/>
    </source>
</evidence>
<comment type="cofactor">
    <cofactor evidence="1">
        <name>Mn(2+)</name>
        <dbReference type="ChEBI" id="CHEBI:29035"/>
    </cofactor>
</comment>
<feature type="region of interest" description="Disordered" evidence="21">
    <location>
        <begin position="603"/>
        <end position="638"/>
    </location>
</feature>
<keyword evidence="7" id="KW-0479">Metal-binding</keyword>
<evidence type="ECO:0000259" key="22">
    <source>
        <dbReference type="PROSITE" id="PS50160"/>
    </source>
</evidence>
<dbReference type="EMBL" id="JBHUEJ010000033">
    <property type="protein sequence ID" value="MFD1711729.1"/>
    <property type="molecule type" value="Genomic_DNA"/>
</dbReference>
<gene>
    <name evidence="23" type="primary">ligD</name>
    <name evidence="23" type="ORF">ACFSF0_14020</name>
</gene>
<keyword evidence="24" id="KW-1185">Reference proteome</keyword>
<keyword evidence="3 23" id="KW-0436">Ligase</keyword>
<evidence type="ECO:0000256" key="18">
    <source>
        <dbReference type="ARBA" id="ARBA00023268"/>
    </source>
</evidence>
<dbReference type="NCBIfam" id="TIGR02777">
    <property type="entry name" value="LigD_PE_dom"/>
    <property type="match status" value="1"/>
</dbReference>
<dbReference type="InterPro" id="IPR052171">
    <property type="entry name" value="NHEJ_LigD"/>
</dbReference>
<dbReference type="Proteomes" id="UP001597304">
    <property type="component" value="Unassembled WGS sequence"/>
</dbReference>
<dbReference type="CDD" id="cd07971">
    <property type="entry name" value="OBF_DNA_ligase_LigD"/>
    <property type="match status" value="1"/>
</dbReference>